<organism evidence="2 3">
    <name type="scientific">Candidatus Magasanikbacteria bacterium GW2011_GWA2_56_11</name>
    <dbReference type="NCBI Taxonomy" id="1619044"/>
    <lineage>
        <taxon>Bacteria</taxon>
        <taxon>Candidatus Magasanikiibacteriota</taxon>
    </lineage>
</organism>
<dbReference type="Gene3D" id="1.10.10.10">
    <property type="entry name" value="Winged helix-like DNA-binding domain superfamily/Winged helix DNA-binding domain"/>
    <property type="match status" value="1"/>
</dbReference>
<protein>
    <submittedName>
        <fullName evidence="2">Transcriptional regulator, TrmB</fullName>
    </submittedName>
</protein>
<evidence type="ECO:0000259" key="1">
    <source>
        <dbReference type="Pfam" id="PF01978"/>
    </source>
</evidence>
<dbReference type="AlphaFoldDB" id="A0A0G2AMZ9"/>
<dbReference type="STRING" id="1619044.UY92_C0004G0028"/>
<dbReference type="SUPFAM" id="SSF46785">
    <property type="entry name" value="Winged helix' DNA-binding domain"/>
    <property type="match status" value="1"/>
</dbReference>
<dbReference type="InterPro" id="IPR036388">
    <property type="entry name" value="WH-like_DNA-bd_sf"/>
</dbReference>
<dbReference type="EMBL" id="LCRX01000004">
    <property type="protein sequence ID" value="KKW42692.1"/>
    <property type="molecule type" value="Genomic_DNA"/>
</dbReference>
<name>A0A0G2AMZ9_9BACT</name>
<dbReference type="InterPro" id="IPR036390">
    <property type="entry name" value="WH_DNA-bd_sf"/>
</dbReference>
<feature type="domain" description="Transcription regulator TrmB N-terminal" evidence="1">
    <location>
        <begin position="9"/>
        <end position="75"/>
    </location>
</feature>
<accession>A0A0G2AMZ9</accession>
<dbReference type="Pfam" id="PF01978">
    <property type="entry name" value="TrmB"/>
    <property type="match status" value="1"/>
</dbReference>
<reference evidence="2 3" key="1">
    <citation type="journal article" date="2015" name="Nature">
        <title>rRNA introns, odd ribosomes, and small enigmatic genomes across a large radiation of phyla.</title>
        <authorList>
            <person name="Brown C.T."/>
            <person name="Hug L.A."/>
            <person name="Thomas B.C."/>
            <person name="Sharon I."/>
            <person name="Castelle C.J."/>
            <person name="Singh A."/>
            <person name="Wilkins M.J."/>
            <person name="Williams K.H."/>
            <person name="Banfield J.F."/>
        </authorList>
    </citation>
    <scope>NUCLEOTIDE SEQUENCE [LARGE SCALE GENOMIC DNA]</scope>
</reference>
<evidence type="ECO:0000313" key="3">
    <source>
        <dbReference type="Proteomes" id="UP000033870"/>
    </source>
</evidence>
<evidence type="ECO:0000313" key="2">
    <source>
        <dbReference type="EMBL" id="KKW42692.1"/>
    </source>
</evidence>
<gene>
    <name evidence="2" type="ORF">UY92_C0004G0028</name>
</gene>
<proteinExistence type="predicted"/>
<sequence length="245" mass="27837">MDFELQTIQNLGLDEKQAKVYLAALELGLASVCELAEKSGVKRTSIYNFLEEMKARRLLSEVKKGGKVFFQPGSPELLVSQAKEQLKKVQDSVPFLLGLYNLPANKPKVKFFLGIDGLKNLYEEIWQVGEPIYGYSDYEKMLGGMDQEYVEYMWGFAKRRAALGIPFYSITEDGPYGRLAVARDKEQKRVTKLVKGGAFETEVNIYGKYVAIASFRRPYAGVIIEDVAIAKTMKSIWKMLWDKLE</sequence>
<comment type="caution">
    <text evidence="2">The sequence shown here is derived from an EMBL/GenBank/DDBJ whole genome shotgun (WGS) entry which is preliminary data.</text>
</comment>
<dbReference type="InterPro" id="IPR002831">
    <property type="entry name" value="Tscrpt_reg_TrmB_N"/>
</dbReference>
<dbReference type="Proteomes" id="UP000033870">
    <property type="component" value="Unassembled WGS sequence"/>
</dbReference>